<evidence type="ECO:0000256" key="1">
    <source>
        <dbReference type="ARBA" id="ARBA00004123"/>
    </source>
</evidence>
<evidence type="ECO:0000313" key="9">
    <source>
        <dbReference type="EMBL" id="CAL1700909.1"/>
    </source>
</evidence>
<keyword evidence="10" id="KW-1185">Reference proteome</keyword>
<dbReference type="PANTHER" id="PTHR13321">
    <property type="entry name" value="MEDIATOR OF RNA POLYMERASE II TRANSCRIPTION, SUBUNIT 18"/>
    <property type="match status" value="1"/>
</dbReference>
<dbReference type="InterPro" id="IPR019095">
    <property type="entry name" value="Mediator_Med18"/>
</dbReference>
<evidence type="ECO:0000256" key="2">
    <source>
        <dbReference type="ARBA" id="ARBA00009814"/>
    </source>
</evidence>
<name>A0ABP1D172_9APHY</name>
<keyword evidence="4 8" id="KW-0805">Transcription regulation</keyword>
<evidence type="ECO:0000256" key="8">
    <source>
        <dbReference type="RuleBase" id="RU364150"/>
    </source>
</evidence>
<gene>
    <name evidence="8" type="primary">MED18</name>
    <name evidence="9" type="ORF">GFSPODELE1_LOCUS3341</name>
</gene>
<proteinExistence type="inferred from homology"/>
<comment type="subunit">
    <text evidence="8">Component of the Mediator complex.</text>
</comment>
<evidence type="ECO:0000256" key="3">
    <source>
        <dbReference type="ARBA" id="ARBA00019612"/>
    </source>
</evidence>
<dbReference type="Pfam" id="PF09637">
    <property type="entry name" value="Med18"/>
    <property type="match status" value="1"/>
</dbReference>
<evidence type="ECO:0000256" key="5">
    <source>
        <dbReference type="ARBA" id="ARBA00023163"/>
    </source>
</evidence>
<reference evidence="10" key="1">
    <citation type="submission" date="2024-04" db="EMBL/GenBank/DDBJ databases">
        <authorList>
            <person name="Shaw F."/>
            <person name="Minotto A."/>
        </authorList>
    </citation>
    <scope>NUCLEOTIDE SEQUENCE [LARGE SCALE GENOMIC DNA]</scope>
</reference>
<dbReference type="EMBL" id="OZ037945">
    <property type="protein sequence ID" value="CAL1700909.1"/>
    <property type="molecule type" value="Genomic_DNA"/>
</dbReference>
<keyword evidence="5 8" id="KW-0804">Transcription</keyword>
<evidence type="ECO:0000313" key="10">
    <source>
        <dbReference type="Proteomes" id="UP001497453"/>
    </source>
</evidence>
<dbReference type="Proteomes" id="UP001497453">
    <property type="component" value="Chromosome 2"/>
</dbReference>
<dbReference type="Gene3D" id="2.40.320.10">
    <property type="entry name" value="Hypothetical Protein Pfu-838710-001"/>
    <property type="match status" value="1"/>
</dbReference>
<dbReference type="PANTHER" id="PTHR13321:SF2">
    <property type="entry name" value="MEDIATOR OF RNA POLYMERASE II TRANSCRIPTION SUBUNIT 18"/>
    <property type="match status" value="1"/>
</dbReference>
<protein>
    <recommendedName>
        <fullName evidence="3 8">Mediator of RNA polymerase II transcription subunit 18</fullName>
    </recommendedName>
    <alternativeName>
        <fullName evidence="7 8">Mediator complex subunit 18</fullName>
    </alternativeName>
</protein>
<keyword evidence="8" id="KW-0010">Activator</keyword>
<evidence type="ECO:0000256" key="6">
    <source>
        <dbReference type="ARBA" id="ARBA00023242"/>
    </source>
</evidence>
<accession>A0ABP1D172</accession>
<comment type="function">
    <text evidence="8">Component of the Mediator complex, a coactivator involved in the regulated transcription of nearly all RNA polymerase II-dependent genes. Mediator functions as a bridge to convey information from gene-specific regulatory proteins to the basal RNA polymerase II transcription machinery. Mediator is recruited to promoters by direct interactions with regulatory proteins and serves as a scaffold for the assembly of a functional preinitiation complex with RNA polymerase II and the general transcription factors.</text>
</comment>
<organism evidence="9 10">
    <name type="scientific">Somion occarium</name>
    <dbReference type="NCBI Taxonomy" id="3059160"/>
    <lineage>
        <taxon>Eukaryota</taxon>
        <taxon>Fungi</taxon>
        <taxon>Dikarya</taxon>
        <taxon>Basidiomycota</taxon>
        <taxon>Agaricomycotina</taxon>
        <taxon>Agaricomycetes</taxon>
        <taxon>Polyporales</taxon>
        <taxon>Cerrenaceae</taxon>
        <taxon>Somion</taxon>
    </lineage>
</organism>
<evidence type="ECO:0000256" key="7">
    <source>
        <dbReference type="ARBA" id="ARBA00032012"/>
    </source>
</evidence>
<comment type="subcellular location">
    <subcellularLocation>
        <location evidence="1 8">Nucleus</location>
    </subcellularLocation>
</comment>
<evidence type="ECO:0000256" key="4">
    <source>
        <dbReference type="ARBA" id="ARBA00023015"/>
    </source>
</evidence>
<comment type="similarity">
    <text evidence="2 8">Belongs to the Mediator complex subunit 18 family.</text>
</comment>
<sequence>MAMRQASRGGKPSESNTTYEIALFGEFFSKDLPAIMNRITLHSESAHQMHTREIVFEPFDAHVQREKGVDPILLRARKELLEPDAKWVFYSYLKPESVRVHPDATVRPWATVQVQGDILSFASTLGYVRRSQIYKRGYVFRRGALVIQMFQQEKVDEKTEKPIPAHQDTLWEVEVKTATPVTSSKDKPLSQYVDSVLEVQLLMKGLLDLRRKDA</sequence>
<keyword evidence="6 8" id="KW-0539">Nucleus</keyword>